<evidence type="ECO:0000259" key="3">
    <source>
        <dbReference type="Pfam" id="PF00905"/>
    </source>
</evidence>
<dbReference type="InterPro" id="IPR050515">
    <property type="entry name" value="Beta-lactam/transpept"/>
</dbReference>
<gene>
    <name evidence="5" type="ORF">COU17_02280</name>
</gene>
<dbReference type="SUPFAM" id="SSF56519">
    <property type="entry name" value="Penicillin binding protein dimerisation domain"/>
    <property type="match status" value="1"/>
</dbReference>
<dbReference type="PANTHER" id="PTHR30627:SF1">
    <property type="entry name" value="PEPTIDOGLYCAN D,D-TRANSPEPTIDASE FTSI"/>
    <property type="match status" value="1"/>
</dbReference>
<dbReference type="Proteomes" id="UP000228809">
    <property type="component" value="Unassembled WGS sequence"/>
</dbReference>
<dbReference type="InterPro" id="IPR036138">
    <property type="entry name" value="PBP_dimer_sf"/>
</dbReference>
<dbReference type="InterPro" id="IPR012338">
    <property type="entry name" value="Beta-lactam/transpept-like"/>
</dbReference>
<keyword evidence="2" id="KW-0472">Membrane</keyword>
<dbReference type="Gene3D" id="3.30.450.330">
    <property type="match status" value="1"/>
</dbReference>
<proteinExistence type="predicted"/>
<feature type="domain" description="Penicillin-binding protein dimerisation" evidence="4">
    <location>
        <begin position="56"/>
        <end position="187"/>
    </location>
</feature>
<dbReference type="Pfam" id="PF03717">
    <property type="entry name" value="PBP_dimer"/>
    <property type="match status" value="1"/>
</dbReference>
<comment type="caution">
    <text evidence="5">The sequence shown here is derived from an EMBL/GenBank/DDBJ whole genome shotgun (WGS) entry which is preliminary data.</text>
</comment>
<evidence type="ECO:0000259" key="4">
    <source>
        <dbReference type="Pfam" id="PF03717"/>
    </source>
</evidence>
<reference evidence="6" key="1">
    <citation type="submission" date="2017-09" db="EMBL/GenBank/DDBJ databases">
        <title>Depth-based differentiation of microbial function through sediment-hosted aquifers and enrichment of novel symbionts in the deep terrestrial subsurface.</title>
        <authorList>
            <person name="Probst A.J."/>
            <person name="Ladd B."/>
            <person name="Jarett J.K."/>
            <person name="Geller-Mcgrath D.E."/>
            <person name="Sieber C.M.K."/>
            <person name="Emerson J.B."/>
            <person name="Anantharaman K."/>
            <person name="Thomas B.C."/>
            <person name="Malmstrom R."/>
            <person name="Stieglmeier M."/>
            <person name="Klingl A."/>
            <person name="Woyke T."/>
            <person name="Ryan C.M."/>
            <person name="Banfield J.F."/>
        </authorList>
    </citation>
    <scope>NUCLEOTIDE SEQUENCE [LARGE SCALE GENOMIC DNA]</scope>
</reference>
<sequence>MRARFTSRIRLLSGAILLVALILIGRLYHVQIIHGKEYSEEANGQYVNPGTNLYDRGTIFLSDKDGRLVSGATLKSGYMVTVNPSILEDPNDAYQKLSTVLSLDRDDFIKRVSRKSDVYEEVAKKITKEQADAVRKLGVYGVTVLKERWRYYPGDELAAHTLGFVGFLGEQYAGRYGLERYYDDTLSRDDSKLYVNFFAEIFSNISRTLFTQKSSAGDLITTIEPSVQLFLERKLQTLQEKWGSKLSAGIIIDPHTGEIIALAVAPTFNANTFYEEESTEIFTNPLVERVYEMGSIIKPLTMAAGIDSGAITAETQYHDTGSLTLDGSTISNFDGKARGTVEMQEVLSQSLNIGAAFIAGEMGSETLREYFYSFGMNTETGIDLPGEVHGLTGNLESPRDIEYATASFGQGIAISPIETVRALSTLANGGRLITPHIVREIQYRSGISKRVTYKDDEYVLAPETTEAVTRMLVKVVDEELAHGEAKFDHYSMAAKTGTAQIAKTGARGYYDDRYLHSFFGYFPAYDARFLIFYMTIEPNDVRYASQTLTDPFVETVKYLINYYDIPPDR</sequence>
<dbReference type="GO" id="GO:0008658">
    <property type="term" value="F:penicillin binding"/>
    <property type="evidence" value="ECO:0007669"/>
    <property type="project" value="InterPro"/>
</dbReference>
<dbReference type="InterPro" id="IPR001460">
    <property type="entry name" value="PCN-bd_Tpept"/>
</dbReference>
<evidence type="ECO:0000256" key="1">
    <source>
        <dbReference type="ARBA" id="ARBA00004370"/>
    </source>
</evidence>
<protein>
    <recommendedName>
        <fullName evidence="7">Penicillin-binding protein transpeptidase domain-containing protein</fullName>
    </recommendedName>
</protein>
<evidence type="ECO:0008006" key="7">
    <source>
        <dbReference type="Google" id="ProtNLM"/>
    </source>
</evidence>
<dbReference type="SUPFAM" id="SSF56601">
    <property type="entry name" value="beta-lactamase/transpeptidase-like"/>
    <property type="match status" value="1"/>
</dbReference>
<comment type="subcellular location">
    <subcellularLocation>
        <location evidence="1">Membrane</location>
    </subcellularLocation>
</comment>
<accession>A0A2M6WEC5</accession>
<dbReference type="EMBL" id="PFBJ01000011">
    <property type="protein sequence ID" value="PIT91094.1"/>
    <property type="molecule type" value="Genomic_DNA"/>
</dbReference>
<evidence type="ECO:0000313" key="5">
    <source>
        <dbReference type="EMBL" id="PIT91094.1"/>
    </source>
</evidence>
<organism evidence="5 6">
    <name type="scientific">Candidatus Kaiserbacteria bacterium CG10_big_fil_rev_8_21_14_0_10_49_17</name>
    <dbReference type="NCBI Taxonomy" id="1974609"/>
    <lineage>
        <taxon>Bacteria</taxon>
        <taxon>Candidatus Kaiseribacteriota</taxon>
    </lineage>
</organism>
<name>A0A2M6WEC5_9BACT</name>
<evidence type="ECO:0000313" key="6">
    <source>
        <dbReference type="Proteomes" id="UP000228809"/>
    </source>
</evidence>
<dbReference type="GO" id="GO:0071555">
    <property type="term" value="P:cell wall organization"/>
    <property type="evidence" value="ECO:0007669"/>
    <property type="project" value="TreeGrafter"/>
</dbReference>
<dbReference type="InterPro" id="IPR005311">
    <property type="entry name" value="PBP_dimer"/>
</dbReference>
<dbReference type="Gene3D" id="3.90.1310.10">
    <property type="entry name" value="Penicillin-binding protein 2a (Domain 2)"/>
    <property type="match status" value="1"/>
</dbReference>
<dbReference type="PANTHER" id="PTHR30627">
    <property type="entry name" value="PEPTIDOGLYCAN D,D-TRANSPEPTIDASE"/>
    <property type="match status" value="1"/>
</dbReference>
<dbReference type="GO" id="GO:0005886">
    <property type="term" value="C:plasma membrane"/>
    <property type="evidence" value="ECO:0007669"/>
    <property type="project" value="TreeGrafter"/>
</dbReference>
<dbReference type="Pfam" id="PF00905">
    <property type="entry name" value="Transpeptidase"/>
    <property type="match status" value="1"/>
</dbReference>
<evidence type="ECO:0000256" key="2">
    <source>
        <dbReference type="ARBA" id="ARBA00023136"/>
    </source>
</evidence>
<feature type="domain" description="Penicillin-binding protein transpeptidase" evidence="3">
    <location>
        <begin position="250"/>
        <end position="554"/>
    </location>
</feature>
<dbReference type="AlphaFoldDB" id="A0A2M6WEC5"/>
<dbReference type="Gene3D" id="3.40.710.10">
    <property type="entry name" value="DD-peptidase/beta-lactamase superfamily"/>
    <property type="match status" value="1"/>
</dbReference>